<accession>A0A150GXY7</accession>
<dbReference type="EMBL" id="LSYV01000005">
    <property type="protein sequence ID" value="KXZ54776.1"/>
    <property type="molecule type" value="Genomic_DNA"/>
</dbReference>
<dbReference type="Proteomes" id="UP000075714">
    <property type="component" value="Unassembled WGS sequence"/>
</dbReference>
<gene>
    <name evidence="2" type="ORF">GPECTOR_4g846</name>
</gene>
<feature type="compositionally biased region" description="Low complexity" evidence="1">
    <location>
        <begin position="28"/>
        <end position="51"/>
    </location>
</feature>
<keyword evidence="3" id="KW-1185">Reference proteome</keyword>
<evidence type="ECO:0000256" key="1">
    <source>
        <dbReference type="SAM" id="MobiDB-lite"/>
    </source>
</evidence>
<name>A0A150GXY7_GONPE</name>
<dbReference type="AlphaFoldDB" id="A0A150GXY7"/>
<feature type="compositionally biased region" description="Low complexity" evidence="1">
    <location>
        <begin position="59"/>
        <end position="81"/>
    </location>
</feature>
<organism evidence="2 3">
    <name type="scientific">Gonium pectorale</name>
    <name type="common">Green alga</name>
    <dbReference type="NCBI Taxonomy" id="33097"/>
    <lineage>
        <taxon>Eukaryota</taxon>
        <taxon>Viridiplantae</taxon>
        <taxon>Chlorophyta</taxon>
        <taxon>core chlorophytes</taxon>
        <taxon>Chlorophyceae</taxon>
        <taxon>CS clade</taxon>
        <taxon>Chlamydomonadales</taxon>
        <taxon>Volvocaceae</taxon>
        <taxon>Gonium</taxon>
    </lineage>
</organism>
<comment type="caution">
    <text evidence="2">The sequence shown here is derived from an EMBL/GenBank/DDBJ whole genome shotgun (WGS) entry which is preliminary data.</text>
</comment>
<evidence type="ECO:0000313" key="3">
    <source>
        <dbReference type="Proteomes" id="UP000075714"/>
    </source>
</evidence>
<proteinExistence type="predicted"/>
<feature type="region of interest" description="Disordered" evidence="1">
    <location>
        <begin position="28"/>
        <end position="81"/>
    </location>
</feature>
<protein>
    <submittedName>
        <fullName evidence="2">Uncharacterized protein</fullName>
    </submittedName>
</protein>
<evidence type="ECO:0000313" key="2">
    <source>
        <dbReference type="EMBL" id="KXZ54776.1"/>
    </source>
</evidence>
<reference evidence="3" key="1">
    <citation type="journal article" date="2016" name="Nat. Commun.">
        <title>The Gonium pectorale genome demonstrates co-option of cell cycle regulation during the evolution of multicellularity.</title>
        <authorList>
            <person name="Hanschen E.R."/>
            <person name="Marriage T.N."/>
            <person name="Ferris P.J."/>
            <person name="Hamaji T."/>
            <person name="Toyoda A."/>
            <person name="Fujiyama A."/>
            <person name="Neme R."/>
            <person name="Noguchi H."/>
            <person name="Minakuchi Y."/>
            <person name="Suzuki M."/>
            <person name="Kawai-Toyooka H."/>
            <person name="Smith D.R."/>
            <person name="Sparks H."/>
            <person name="Anderson J."/>
            <person name="Bakaric R."/>
            <person name="Luria V."/>
            <person name="Karger A."/>
            <person name="Kirschner M.W."/>
            <person name="Durand P.M."/>
            <person name="Michod R.E."/>
            <person name="Nozaki H."/>
            <person name="Olson B.J."/>
        </authorList>
    </citation>
    <scope>NUCLEOTIDE SEQUENCE [LARGE SCALE GENOMIC DNA]</scope>
    <source>
        <strain evidence="3">NIES-2863</strain>
    </source>
</reference>
<sequence length="204" mass="21084">MQGEENLQLRQRNLQLVQRIAQLEAAQAANQAELPAADAPAAEVPAAELPAPELPAPELPAAEVPAAEVPAAEAPAAELPAPEPTAAEVPAVELAPVEMTAPELPAVEPPAVKLRRRRGLLRPYGENMQIGAKLKVASVVRAVISDLSYLINGPSTEDERSMANSLLGMGPGTAAAGCSCPGGHTFPSRSASGSPLQMKECKVD</sequence>